<dbReference type="AlphaFoldDB" id="A0A6A5GLC8"/>
<dbReference type="Proteomes" id="UP000483820">
    <property type="component" value="Chromosome V"/>
</dbReference>
<name>A0A6A5GLC8_CAERE</name>
<comment type="caution">
    <text evidence="1">The sequence shown here is derived from an EMBL/GenBank/DDBJ whole genome shotgun (WGS) entry which is preliminary data.</text>
</comment>
<dbReference type="KEGG" id="crq:GCK72_021970"/>
<protein>
    <submittedName>
        <fullName evidence="1">Uncharacterized protein</fullName>
    </submittedName>
</protein>
<reference evidence="1 2" key="1">
    <citation type="submission" date="2019-12" db="EMBL/GenBank/DDBJ databases">
        <title>Chromosome-level assembly of the Caenorhabditis remanei genome.</title>
        <authorList>
            <person name="Teterina A.A."/>
            <person name="Willis J.H."/>
            <person name="Phillips P.C."/>
        </authorList>
    </citation>
    <scope>NUCLEOTIDE SEQUENCE [LARGE SCALE GENOMIC DNA]</scope>
    <source>
        <strain evidence="1 2">PX506</strain>
        <tissue evidence="1">Whole organism</tissue>
    </source>
</reference>
<dbReference type="GeneID" id="78777372"/>
<proteinExistence type="predicted"/>
<dbReference type="SUPFAM" id="SSF101690">
    <property type="entry name" value="PAZ domain"/>
    <property type="match status" value="1"/>
</dbReference>
<sequence>MLPGVVRPINFPPNYTPLPPGYVEFNLASHLLMLGRVEHVSPQTIRGLNQFLQEMEPVMLWNSCNGCLIGAESELSLDATPTSHSFYHKLAAKYQARRRLRFTTVKRYFEDKYKITLSYPNSPLLRDPSGSMFPIECVWVRFRVR</sequence>
<organism evidence="1 2">
    <name type="scientific">Caenorhabditis remanei</name>
    <name type="common">Caenorhabditis vulgaris</name>
    <dbReference type="NCBI Taxonomy" id="31234"/>
    <lineage>
        <taxon>Eukaryota</taxon>
        <taxon>Metazoa</taxon>
        <taxon>Ecdysozoa</taxon>
        <taxon>Nematoda</taxon>
        <taxon>Chromadorea</taxon>
        <taxon>Rhabditida</taxon>
        <taxon>Rhabditina</taxon>
        <taxon>Rhabditomorpha</taxon>
        <taxon>Rhabditoidea</taxon>
        <taxon>Rhabditidae</taxon>
        <taxon>Peloderinae</taxon>
        <taxon>Caenorhabditis</taxon>
    </lineage>
</organism>
<dbReference type="CTD" id="78777372"/>
<dbReference type="EMBL" id="WUAV01000005">
    <property type="protein sequence ID" value="KAF1755401.1"/>
    <property type="molecule type" value="Genomic_DNA"/>
</dbReference>
<dbReference type="InterPro" id="IPR036085">
    <property type="entry name" value="PAZ_dom_sf"/>
</dbReference>
<evidence type="ECO:0000313" key="2">
    <source>
        <dbReference type="Proteomes" id="UP000483820"/>
    </source>
</evidence>
<evidence type="ECO:0000313" key="1">
    <source>
        <dbReference type="EMBL" id="KAF1755401.1"/>
    </source>
</evidence>
<accession>A0A6A5GLC8</accession>
<dbReference type="RefSeq" id="XP_053583506.1">
    <property type="nucleotide sequence ID" value="XM_053734593.1"/>
</dbReference>
<gene>
    <name evidence="1" type="ORF">GCK72_021970</name>
</gene>
<dbReference type="Gene3D" id="2.170.260.10">
    <property type="entry name" value="paz domain"/>
    <property type="match status" value="1"/>
</dbReference>